<accession>A0A915DL18</accession>
<feature type="signal peptide" evidence="1">
    <location>
        <begin position="1"/>
        <end position="18"/>
    </location>
</feature>
<organism evidence="2 3">
    <name type="scientific">Ditylenchus dipsaci</name>
    <dbReference type="NCBI Taxonomy" id="166011"/>
    <lineage>
        <taxon>Eukaryota</taxon>
        <taxon>Metazoa</taxon>
        <taxon>Ecdysozoa</taxon>
        <taxon>Nematoda</taxon>
        <taxon>Chromadorea</taxon>
        <taxon>Rhabditida</taxon>
        <taxon>Tylenchina</taxon>
        <taxon>Tylenchomorpha</taxon>
        <taxon>Sphaerularioidea</taxon>
        <taxon>Anguinidae</taxon>
        <taxon>Anguininae</taxon>
        <taxon>Ditylenchus</taxon>
    </lineage>
</organism>
<dbReference type="WBParaSite" id="jg21109">
    <property type="protein sequence ID" value="jg21109"/>
    <property type="gene ID" value="jg21109"/>
</dbReference>
<keyword evidence="1" id="KW-0732">Signal</keyword>
<name>A0A915DL18_9BILA</name>
<reference evidence="3" key="1">
    <citation type="submission" date="2022-11" db="UniProtKB">
        <authorList>
            <consortium name="WormBaseParasite"/>
        </authorList>
    </citation>
    <scope>IDENTIFICATION</scope>
</reference>
<dbReference type="Proteomes" id="UP000887574">
    <property type="component" value="Unplaced"/>
</dbReference>
<evidence type="ECO:0000313" key="2">
    <source>
        <dbReference type="Proteomes" id="UP000887574"/>
    </source>
</evidence>
<sequence>METLFYIILFLFIVIVRNFVRKLENVEESLDPKVWQKRQKTIDELIEEKNVSLTLFSELPSRQAPVNELYSFTYKKILCYPIIRVSGRLSTFDICNSSITEIPKRIAYFISGDRDILFEQRFINKTNEKLKLKVFTKEKNGIRAHSALNSSADVVFIKNVVSFSDFNQPLGIKDLIDVNDDYHQLELIKYEMKEKVDSLIFSINIPISAAQILVKLKNFSFEELRYLVKRLIYSMYYPYAINLDSKKSTYFVSFMHRYSFHKYNITKPFDVIWNKN</sequence>
<evidence type="ECO:0000256" key="1">
    <source>
        <dbReference type="SAM" id="SignalP"/>
    </source>
</evidence>
<dbReference type="AlphaFoldDB" id="A0A915DL18"/>
<proteinExistence type="predicted"/>
<evidence type="ECO:0000313" key="3">
    <source>
        <dbReference type="WBParaSite" id="jg21109"/>
    </source>
</evidence>
<feature type="chain" id="PRO_5036919281" evidence="1">
    <location>
        <begin position="19"/>
        <end position="276"/>
    </location>
</feature>
<protein>
    <submittedName>
        <fullName evidence="3">Uncharacterized protein</fullName>
    </submittedName>
</protein>
<keyword evidence="2" id="KW-1185">Reference proteome</keyword>